<accession>A0A0E9QIW8</accession>
<protein>
    <submittedName>
        <fullName evidence="1">Uncharacterized protein</fullName>
    </submittedName>
</protein>
<reference evidence="1" key="1">
    <citation type="submission" date="2014-11" db="EMBL/GenBank/DDBJ databases">
        <authorList>
            <person name="Amaro Gonzalez C."/>
        </authorList>
    </citation>
    <scope>NUCLEOTIDE SEQUENCE</scope>
</reference>
<organism evidence="1">
    <name type="scientific">Anguilla anguilla</name>
    <name type="common">European freshwater eel</name>
    <name type="synonym">Muraena anguilla</name>
    <dbReference type="NCBI Taxonomy" id="7936"/>
    <lineage>
        <taxon>Eukaryota</taxon>
        <taxon>Metazoa</taxon>
        <taxon>Chordata</taxon>
        <taxon>Craniata</taxon>
        <taxon>Vertebrata</taxon>
        <taxon>Euteleostomi</taxon>
        <taxon>Actinopterygii</taxon>
        <taxon>Neopterygii</taxon>
        <taxon>Teleostei</taxon>
        <taxon>Anguilliformes</taxon>
        <taxon>Anguillidae</taxon>
        <taxon>Anguilla</taxon>
    </lineage>
</organism>
<dbReference type="AlphaFoldDB" id="A0A0E9QIW8"/>
<sequence length="24" mass="2939">MCFSRLRFGVSLTKRHDWLRSQSQ</sequence>
<evidence type="ECO:0000313" key="1">
    <source>
        <dbReference type="EMBL" id="JAH16275.1"/>
    </source>
</evidence>
<dbReference type="EMBL" id="GBXM01092302">
    <property type="protein sequence ID" value="JAH16275.1"/>
    <property type="molecule type" value="Transcribed_RNA"/>
</dbReference>
<proteinExistence type="predicted"/>
<reference evidence="1" key="2">
    <citation type="journal article" date="2015" name="Fish Shellfish Immunol.">
        <title>Early steps in the European eel (Anguilla anguilla)-Vibrio vulnificus interaction in the gills: Role of the RtxA13 toxin.</title>
        <authorList>
            <person name="Callol A."/>
            <person name="Pajuelo D."/>
            <person name="Ebbesson L."/>
            <person name="Teles M."/>
            <person name="MacKenzie S."/>
            <person name="Amaro C."/>
        </authorList>
    </citation>
    <scope>NUCLEOTIDE SEQUENCE</scope>
</reference>
<name>A0A0E9QIW8_ANGAN</name>